<comment type="caution">
    <text evidence="1">The sequence shown here is derived from an EMBL/GenBank/DDBJ whole genome shotgun (WGS) entry which is preliminary data.</text>
</comment>
<evidence type="ECO:0000313" key="2">
    <source>
        <dbReference type="Proteomes" id="UP000886939"/>
    </source>
</evidence>
<gene>
    <name evidence="1" type="ORF">KAM343_35040</name>
</gene>
<protein>
    <submittedName>
        <fullName evidence="1">Uncharacterized protein</fullName>
    </submittedName>
</protein>
<name>A0AAV4YP06_AERCA</name>
<sequence>MKQAADFTILLARSKNEKCQIDKGSGSSTIGQALDRDCATCYWDKETWSVMLQPLTSRQMLPNQA</sequence>
<proteinExistence type="predicted"/>
<dbReference type="Proteomes" id="UP000886939">
    <property type="component" value="Unassembled WGS sequence"/>
</dbReference>
<reference evidence="1" key="1">
    <citation type="submission" date="2021-07" db="EMBL/GenBank/DDBJ databases">
        <title>Draft genome sequence of carbapenem-resistant Aeromonas spp. in Japan.</title>
        <authorList>
            <person name="Maehana S."/>
            <person name="Suzuki M."/>
            <person name="Kitasato H."/>
        </authorList>
    </citation>
    <scope>NUCLEOTIDE SEQUENCE</scope>
    <source>
        <strain evidence="1">KAM343</strain>
    </source>
</reference>
<dbReference type="AlphaFoldDB" id="A0AAV4YP06"/>
<organism evidence="1 2">
    <name type="scientific">Aeromonas caviae</name>
    <name type="common">Aeromonas punctata</name>
    <dbReference type="NCBI Taxonomy" id="648"/>
    <lineage>
        <taxon>Bacteria</taxon>
        <taxon>Pseudomonadati</taxon>
        <taxon>Pseudomonadota</taxon>
        <taxon>Gammaproteobacteria</taxon>
        <taxon>Aeromonadales</taxon>
        <taxon>Aeromonadaceae</taxon>
        <taxon>Aeromonas</taxon>
    </lineage>
</organism>
<accession>A0AAV4YP06</accession>
<evidence type="ECO:0000313" key="1">
    <source>
        <dbReference type="EMBL" id="GJA42708.1"/>
    </source>
</evidence>
<dbReference type="EMBL" id="BPNI01000096">
    <property type="protein sequence ID" value="GJA42708.1"/>
    <property type="molecule type" value="Genomic_DNA"/>
</dbReference>